<reference evidence="2 3" key="1">
    <citation type="journal article" date="2011" name="Stand. Genomic Sci.">
        <title>Complete genome sequence of Haliscomenobacter hydrossis type strain (O).</title>
        <authorList>
            <consortium name="US DOE Joint Genome Institute (JGI-PGF)"/>
            <person name="Daligault H."/>
            <person name="Lapidus A."/>
            <person name="Zeytun A."/>
            <person name="Nolan M."/>
            <person name="Lucas S."/>
            <person name="Del Rio T.G."/>
            <person name="Tice H."/>
            <person name="Cheng J.F."/>
            <person name="Tapia R."/>
            <person name="Han C."/>
            <person name="Goodwin L."/>
            <person name="Pitluck S."/>
            <person name="Liolios K."/>
            <person name="Pagani I."/>
            <person name="Ivanova N."/>
            <person name="Huntemann M."/>
            <person name="Mavromatis K."/>
            <person name="Mikhailova N."/>
            <person name="Pati A."/>
            <person name="Chen A."/>
            <person name="Palaniappan K."/>
            <person name="Land M."/>
            <person name="Hauser L."/>
            <person name="Brambilla E.M."/>
            <person name="Rohde M."/>
            <person name="Verbarg S."/>
            <person name="Goker M."/>
            <person name="Bristow J."/>
            <person name="Eisen J.A."/>
            <person name="Markowitz V."/>
            <person name="Hugenholtz P."/>
            <person name="Kyrpides N.C."/>
            <person name="Klenk H.P."/>
            <person name="Woyke T."/>
        </authorList>
    </citation>
    <scope>NUCLEOTIDE SEQUENCE [LARGE SCALE GENOMIC DNA]</scope>
    <source>
        <strain evidence="3">ATCC 27775 / DSM 1100 / LMG 10767 / O</strain>
    </source>
</reference>
<name>F4L4H3_HALH1</name>
<evidence type="ECO:0000313" key="2">
    <source>
        <dbReference type="EMBL" id="AEE51974.1"/>
    </source>
</evidence>
<dbReference type="AlphaFoldDB" id="F4L4H3"/>
<evidence type="ECO:0000256" key="1">
    <source>
        <dbReference type="SAM" id="Phobius"/>
    </source>
</evidence>
<sequence length="115" mass="13453">MKQILDEIEPEKPIPGKVFSILSFAFSILASFFFILLLIQSWLFFSRREYYRHSPEILVWSVEIACLLGVTFATVSLIRKEKLRHFKAIGVFLNFLIFGLILGFFLYAVILDMNR</sequence>
<dbReference type="HOGENOM" id="CLU_2105548_0_0_10"/>
<reference key="2">
    <citation type="submission" date="2011-04" db="EMBL/GenBank/DDBJ databases">
        <title>Complete sequence of chromosome of Haliscomenobacter hydrossis DSM 1100.</title>
        <authorList>
            <consortium name="US DOE Joint Genome Institute (JGI-PGF)"/>
            <person name="Lucas S."/>
            <person name="Han J."/>
            <person name="Lapidus A."/>
            <person name="Bruce D."/>
            <person name="Goodwin L."/>
            <person name="Pitluck S."/>
            <person name="Peters L."/>
            <person name="Kyrpides N."/>
            <person name="Mavromatis K."/>
            <person name="Ivanova N."/>
            <person name="Ovchinnikova G."/>
            <person name="Pagani I."/>
            <person name="Daligault H."/>
            <person name="Detter J.C."/>
            <person name="Han C."/>
            <person name="Land M."/>
            <person name="Hauser L."/>
            <person name="Markowitz V."/>
            <person name="Cheng J.-F."/>
            <person name="Hugenholtz P."/>
            <person name="Woyke T."/>
            <person name="Wu D."/>
            <person name="Verbarg S."/>
            <person name="Frueling A."/>
            <person name="Brambilla E."/>
            <person name="Klenk H.-P."/>
            <person name="Eisen J.A."/>
        </authorList>
    </citation>
    <scope>NUCLEOTIDE SEQUENCE</scope>
    <source>
        <strain>DSM 1100</strain>
    </source>
</reference>
<dbReference type="EMBL" id="CP002691">
    <property type="protein sequence ID" value="AEE51974.1"/>
    <property type="molecule type" value="Genomic_DNA"/>
</dbReference>
<dbReference type="Proteomes" id="UP000008461">
    <property type="component" value="Chromosome"/>
</dbReference>
<proteinExistence type="predicted"/>
<keyword evidence="1" id="KW-1133">Transmembrane helix</keyword>
<feature type="transmembrane region" description="Helical" evidence="1">
    <location>
        <begin position="57"/>
        <end position="78"/>
    </location>
</feature>
<keyword evidence="1" id="KW-0472">Membrane</keyword>
<keyword evidence="3" id="KW-1185">Reference proteome</keyword>
<dbReference type="RefSeq" id="WP_013766512.1">
    <property type="nucleotide sequence ID" value="NC_015510.1"/>
</dbReference>
<evidence type="ECO:0000313" key="3">
    <source>
        <dbReference type="Proteomes" id="UP000008461"/>
    </source>
</evidence>
<accession>F4L4H3</accession>
<feature type="transmembrane region" description="Helical" evidence="1">
    <location>
        <begin position="90"/>
        <end position="110"/>
    </location>
</feature>
<protein>
    <submittedName>
        <fullName evidence="2">Uncharacterized protein</fullName>
    </submittedName>
</protein>
<gene>
    <name evidence="2" type="ordered locus">Halhy_4128</name>
</gene>
<dbReference type="KEGG" id="hhy:Halhy_4128"/>
<organism evidence="2 3">
    <name type="scientific">Haliscomenobacter hydrossis (strain ATCC 27775 / DSM 1100 / LMG 10767 / O)</name>
    <dbReference type="NCBI Taxonomy" id="760192"/>
    <lineage>
        <taxon>Bacteria</taxon>
        <taxon>Pseudomonadati</taxon>
        <taxon>Bacteroidota</taxon>
        <taxon>Saprospiria</taxon>
        <taxon>Saprospirales</taxon>
        <taxon>Haliscomenobacteraceae</taxon>
        <taxon>Haliscomenobacter</taxon>
    </lineage>
</organism>
<keyword evidence="1" id="KW-0812">Transmembrane</keyword>
<feature type="transmembrane region" description="Helical" evidence="1">
    <location>
        <begin position="21"/>
        <end position="45"/>
    </location>
</feature>